<evidence type="ECO:0000256" key="1">
    <source>
        <dbReference type="ARBA" id="ARBA00022649"/>
    </source>
</evidence>
<proteinExistence type="predicted"/>
<reference evidence="2 3" key="1">
    <citation type="submission" date="2024-06" db="EMBL/GenBank/DDBJ databases">
        <title>Flavobacterium spp. isolated from glacier.</title>
        <authorList>
            <person name="Han D."/>
        </authorList>
    </citation>
    <scope>NUCLEOTIDE SEQUENCE [LARGE SCALE GENOMIC DNA]</scope>
    <source>
        <strain evidence="2 3">LS2P90</strain>
    </source>
</reference>
<dbReference type="SUPFAM" id="SSF143011">
    <property type="entry name" value="RelE-like"/>
    <property type="match status" value="1"/>
</dbReference>
<dbReference type="RefSeq" id="WP_379855607.1">
    <property type="nucleotide sequence ID" value="NZ_JBHZPZ010000016.1"/>
</dbReference>
<sequence>MKVFWSKTALSQLKTIAYHNPFCSPKNLSDKIFKRTILLKKFPEMGSLQKFTKNTKIYKTHKYRYLVEGNYKILYYISENNIRISLVFHTSQEPEKLSQFLENDL</sequence>
<gene>
    <name evidence="2" type="ORF">ACFX5E_13080</name>
</gene>
<name>A0ABW6HYC9_9FLAO</name>
<dbReference type="Pfam" id="PF05016">
    <property type="entry name" value="ParE_toxin"/>
    <property type="match status" value="1"/>
</dbReference>
<dbReference type="Proteomes" id="UP001600109">
    <property type="component" value="Unassembled WGS sequence"/>
</dbReference>
<dbReference type="Gene3D" id="3.30.2310.20">
    <property type="entry name" value="RelE-like"/>
    <property type="match status" value="1"/>
</dbReference>
<organism evidence="2 3">
    <name type="scientific">Flavobacterium xylosi</name>
    <dbReference type="NCBI Taxonomy" id="3230415"/>
    <lineage>
        <taxon>Bacteria</taxon>
        <taxon>Pseudomonadati</taxon>
        <taxon>Bacteroidota</taxon>
        <taxon>Flavobacteriia</taxon>
        <taxon>Flavobacteriales</taxon>
        <taxon>Flavobacteriaceae</taxon>
        <taxon>Flavobacterium</taxon>
    </lineage>
</organism>
<dbReference type="InterPro" id="IPR035093">
    <property type="entry name" value="RelE/ParE_toxin_dom_sf"/>
</dbReference>
<comment type="caution">
    <text evidence="2">The sequence shown here is derived from an EMBL/GenBank/DDBJ whole genome shotgun (WGS) entry which is preliminary data.</text>
</comment>
<keyword evidence="1" id="KW-1277">Toxin-antitoxin system</keyword>
<evidence type="ECO:0000313" key="3">
    <source>
        <dbReference type="Proteomes" id="UP001600109"/>
    </source>
</evidence>
<dbReference type="InterPro" id="IPR007712">
    <property type="entry name" value="RelE/ParE_toxin"/>
</dbReference>
<keyword evidence="3" id="KW-1185">Reference proteome</keyword>
<protein>
    <submittedName>
        <fullName evidence="2">Type II toxin-antitoxin system RelE/ParE family toxin</fullName>
    </submittedName>
</protein>
<accession>A0ABW6HYC9</accession>
<dbReference type="EMBL" id="JBHZPZ010000016">
    <property type="protein sequence ID" value="MFE3868996.1"/>
    <property type="molecule type" value="Genomic_DNA"/>
</dbReference>
<evidence type="ECO:0000313" key="2">
    <source>
        <dbReference type="EMBL" id="MFE3868996.1"/>
    </source>
</evidence>